<reference evidence="2 3" key="1">
    <citation type="submission" date="2019-06" db="EMBL/GenBank/DDBJ databases">
        <title>Comparative genomics and metabolomics analyses of clavulanic acid producing Streptomyces species provides insight into specialized metabolism and evolution of beta-lactam biosynthetic gene clusters.</title>
        <authorList>
            <person name="Moore M.A."/>
            <person name="Cruz-Morales P."/>
            <person name="Barona Gomez F."/>
            <person name="Kapil T."/>
        </authorList>
    </citation>
    <scope>NUCLEOTIDE SEQUENCE [LARGE SCALE GENOMIC DNA]</scope>
    <source>
        <strain evidence="2 3">T-272</strain>
    </source>
</reference>
<proteinExistence type="predicted"/>
<name>A0ABW9P4H3_9ACTN</name>
<protein>
    <submittedName>
        <fullName evidence="2">Helix-turn-helix domain-containing protein</fullName>
    </submittedName>
</protein>
<comment type="caution">
    <text evidence="2">The sequence shown here is derived from an EMBL/GenBank/DDBJ whole genome shotgun (WGS) entry which is preliminary data.</text>
</comment>
<keyword evidence="3" id="KW-1185">Reference proteome</keyword>
<dbReference type="Pfam" id="PF13560">
    <property type="entry name" value="HTH_31"/>
    <property type="match status" value="1"/>
</dbReference>
<sequence>MAESPSSAVREARRTLGNRLREMRKGAGFTTARAFAARAGWSESKASRMENGVTSPSREDLRQYAELCGAPDTYADLVAALHNIDELYVEWWRVEGRGLEPVQRARVPLYQRTRRFRVYEPSVIPGLVQTPDYARVIMSRIIAFSGIPDDTEKAVEARIHRQRVLYDASRRFALLVEEAALRARFGDASIMAAQLGHLLKAASLPQVSFGIIPMSADRVMWPVEGFWIFDDRQVLIELVTAEVTVKQPSEIAFYTRTFAELAAMACYGPQARALIADAISALG</sequence>
<organism evidence="2 3">
    <name type="scientific">Streptomyces katsurahamanus</name>
    <dbReference type="NCBI Taxonomy" id="2577098"/>
    <lineage>
        <taxon>Bacteria</taxon>
        <taxon>Bacillati</taxon>
        <taxon>Actinomycetota</taxon>
        <taxon>Actinomycetes</taxon>
        <taxon>Kitasatosporales</taxon>
        <taxon>Streptomycetaceae</taxon>
        <taxon>Streptomyces</taxon>
    </lineage>
</organism>
<dbReference type="RefSeq" id="WP_323372528.1">
    <property type="nucleotide sequence ID" value="NZ_VDEQ01000407.1"/>
</dbReference>
<feature type="domain" description="HTH cro/C1-type" evidence="1">
    <location>
        <begin position="20"/>
        <end position="77"/>
    </location>
</feature>
<dbReference type="SMART" id="SM00530">
    <property type="entry name" value="HTH_XRE"/>
    <property type="match status" value="1"/>
</dbReference>
<evidence type="ECO:0000259" key="1">
    <source>
        <dbReference type="PROSITE" id="PS50943"/>
    </source>
</evidence>
<dbReference type="InterPro" id="IPR001387">
    <property type="entry name" value="Cro/C1-type_HTH"/>
</dbReference>
<accession>A0ABW9P4H3</accession>
<dbReference type="SUPFAM" id="SSF47413">
    <property type="entry name" value="lambda repressor-like DNA-binding domains"/>
    <property type="match status" value="1"/>
</dbReference>
<dbReference type="CDD" id="cd00093">
    <property type="entry name" value="HTH_XRE"/>
    <property type="match status" value="1"/>
</dbReference>
<dbReference type="InterPro" id="IPR010982">
    <property type="entry name" value="Lambda_DNA-bd_dom_sf"/>
</dbReference>
<dbReference type="InterPro" id="IPR043917">
    <property type="entry name" value="DUF5753"/>
</dbReference>
<dbReference type="Gene3D" id="1.10.260.40">
    <property type="entry name" value="lambda repressor-like DNA-binding domains"/>
    <property type="match status" value="1"/>
</dbReference>
<evidence type="ECO:0000313" key="2">
    <source>
        <dbReference type="EMBL" id="MQS40134.1"/>
    </source>
</evidence>
<dbReference type="PROSITE" id="PS50943">
    <property type="entry name" value="HTH_CROC1"/>
    <property type="match status" value="1"/>
</dbReference>
<dbReference type="Proteomes" id="UP000460558">
    <property type="component" value="Unassembled WGS sequence"/>
</dbReference>
<evidence type="ECO:0000313" key="3">
    <source>
        <dbReference type="Proteomes" id="UP000460558"/>
    </source>
</evidence>
<dbReference type="Pfam" id="PF19054">
    <property type="entry name" value="DUF5753"/>
    <property type="match status" value="1"/>
</dbReference>
<gene>
    <name evidence="2" type="ORF">FFZ77_32480</name>
</gene>
<dbReference type="EMBL" id="VDEQ01000407">
    <property type="protein sequence ID" value="MQS40134.1"/>
    <property type="molecule type" value="Genomic_DNA"/>
</dbReference>